<dbReference type="EMBL" id="SGPK01000116">
    <property type="protein sequence ID" value="THH08033.1"/>
    <property type="molecule type" value="Genomic_DNA"/>
</dbReference>
<dbReference type="GO" id="GO:0071949">
    <property type="term" value="F:FAD binding"/>
    <property type="evidence" value="ECO:0007669"/>
    <property type="project" value="InterPro"/>
</dbReference>
<dbReference type="PROSITE" id="PS00862">
    <property type="entry name" value="OX2_COVAL_FAD"/>
    <property type="match status" value="1"/>
</dbReference>
<evidence type="ECO:0000313" key="6">
    <source>
        <dbReference type="Proteomes" id="UP000308199"/>
    </source>
</evidence>
<feature type="chain" id="PRO_5020386577" description="FAD-binding PCMH-type domain-containing protein" evidence="3">
    <location>
        <begin position="23"/>
        <end position="604"/>
    </location>
</feature>
<dbReference type="PROSITE" id="PS51387">
    <property type="entry name" value="FAD_PCMH"/>
    <property type="match status" value="1"/>
</dbReference>
<name>A0A4V3XD19_9AGAM</name>
<comment type="caution">
    <text evidence="5">The sequence shown here is derived from an EMBL/GenBank/DDBJ whole genome shotgun (WGS) entry which is preliminary data.</text>
</comment>
<dbReference type="InterPro" id="IPR006094">
    <property type="entry name" value="Oxid_FAD_bind_N"/>
</dbReference>
<evidence type="ECO:0000259" key="4">
    <source>
        <dbReference type="PROSITE" id="PS51387"/>
    </source>
</evidence>
<reference evidence="5 6" key="1">
    <citation type="submission" date="2019-02" db="EMBL/GenBank/DDBJ databases">
        <title>Genome sequencing of the rare red list fungi Phellinidium pouzarii.</title>
        <authorList>
            <person name="Buettner E."/>
            <person name="Kellner H."/>
        </authorList>
    </citation>
    <scope>NUCLEOTIDE SEQUENCE [LARGE SCALE GENOMIC DNA]</scope>
    <source>
        <strain evidence="5 6">DSM 108285</strain>
    </source>
</reference>
<dbReference type="Proteomes" id="UP000308199">
    <property type="component" value="Unassembled WGS sequence"/>
</dbReference>
<dbReference type="SUPFAM" id="SSF56176">
    <property type="entry name" value="FAD-binding/transporter-associated domain-like"/>
    <property type="match status" value="1"/>
</dbReference>
<proteinExistence type="inferred from homology"/>
<dbReference type="OrthoDB" id="9983560at2759"/>
<dbReference type="InterPro" id="IPR006093">
    <property type="entry name" value="Oxy_OxRdtase_FAD_BS"/>
</dbReference>
<dbReference type="PANTHER" id="PTHR13878">
    <property type="entry name" value="GULONOLACTONE OXIDASE"/>
    <property type="match status" value="1"/>
</dbReference>
<dbReference type="Pfam" id="PF08031">
    <property type="entry name" value="BBE"/>
    <property type="match status" value="1"/>
</dbReference>
<dbReference type="InterPro" id="IPR012951">
    <property type="entry name" value="BBE"/>
</dbReference>
<feature type="domain" description="FAD-binding PCMH-type" evidence="4">
    <location>
        <begin position="123"/>
        <end position="303"/>
    </location>
</feature>
<evidence type="ECO:0000256" key="3">
    <source>
        <dbReference type="SAM" id="SignalP"/>
    </source>
</evidence>
<dbReference type="InterPro" id="IPR050432">
    <property type="entry name" value="FAD-linked_Oxidoreductases_BP"/>
</dbReference>
<keyword evidence="6" id="KW-1185">Reference proteome</keyword>
<dbReference type="GO" id="GO:0016491">
    <property type="term" value="F:oxidoreductase activity"/>
    <property type="evidence" value="ECO:0007669"/>
    <property type="project" value="UniProtKB-KW"/>
</dbReference>
<dbReference type="PANTHER" id="PTHR13878:SF91">
    <property type="entry name" value="FAD BINDING DOMAIN PROTEIN (AFU_ORTHOLOGUE AFUA_6G12070)-RELATED"/>
    <property type="match status" value="1"/>
</dbReference>
<organism evidence="5 6">
    <name type="scientific">Phellinidium pouzarii</name>
    <dbReference type="NCBI Taxonomy" id="167371"/>
    <lineage>
        <taxon>Eukaryota</taxon>
        <taxon>Fungi</taxon>
        <taxon>Dikarya</taxon>
        <taxon>Basidiomycota</taxon>
        <taxon>Agaricomycotina</taxon>
        <taxon>Agaricomycetes</taxon>
        <taxon>Hymenochaetales</taxon>
        <taxon>Hymenochaetaceae</taxon>
        <taxon>Phellinidium</taxon>
    </lineage>
</organism>
<sequence>MRCSAYALAVASFLLHARTAVGQSPAACRNVPGDVDFPPPEQWNALGAQLGDRLVPVIPSAEFCHNLPSGNCTSAQWFSSNFRGEIPGAMEVFNWEQLTDRIVKDYNSNPPSLCLLNSTVCGQGDVPLYAINVSSAADIQTGLKFAVEHNLKVVMKASGHDLLGRSTHKSGLLFWTHHMRNVSFTENFVVGGKDLGSAVTVRSGVPLSMFYSAAEAAGKMVVGGTAANVVPAGGYGQGAGHSAFSPVFGLAADNCLEYNIVIANGSFITANEVENTDLFWALRGGGAGSWGIVVSATFRTFPAFTATYHNSMILAPNADAGGKLAELHAKHIFDWDDVHAGQYFYFFNNVPMGGQGSNFSLRTYFANYTADQAIAAMKPLLDDIRALNYTILFETTNTTLATSLLFLADEPMAYNALLGSRLISEEAYRNNASGIGSAYAKLLADPIAQIGGHLVAGGKVAENGDIDAANPKWRTAKAHVFVAASWPDNIAPPITDRIQSAMTNKWVPILASVMGNQESGAYSNEANGEEPDFQRVFFDKHYPRLLSIKKKYDPEGLFIVKAGVGSEFWDDAGICRKSRSLDYGEILDQSWAFLTSGFDMLFKS</sequence>
<evidence type="ECO:0000256" key="1">
    <source>
        <dbReference type="ARBA" id="ARBA00005466"/>
    </source>
</evidence>
<keyword evidence="2" id="KW-0560">Oxidoreductase</keyword>
<dbReference type="InterPro" id="IPR016166">
    <property type="entry name" value="FAD-bd_PCMH"/>
</dbReference>
<comment type="similarity">
    <text evidence="1">Belongs to the oxygen-dependent FAD-linked oxidoreductase family.</text>
</comment>
<dbReference type="Pfam" id="PF01565">
    <property type="entry name" value="FAD_binding_4"/>
    <property type="match status" value="1"/>
</dbReference>
<feature type="signal peptide" evidence="3">
    <location>
        <begin position="1"/>
        <end position="22"/>
    </location>
</feature>
<accession>A0A4V3XD19</accession>
<dbReference type="InterPro" id="IPR036318">
    <property type="entry name" value="FAD-bd_PCMH-like_sf"/>
</dbReference>
<dbReference type="AlphaFoldDB" id="A0A4V3XD19"/>
<keyword evidence="3" id="KW-0732">Signal</keyword>
<dbReference type="Gene3D" id="3.30.465.10">
    <property type="match status" value="2"/>
</dbReference>
<evidence type="ECO:0000313" key="5">
    <source>
        <dbReference type="EMBL" id="THH08033.1"/>
    </source>
</evidence>
<protein>
    <recommendedName>
        <fullName evidence="4">FAD-binding PCMH-type domain-containing protein</fullName>
    </recommendedName>
</protein>
<dbReference type="InterPro" id="IPR016169">
    <property type="entry name" value="FAD-bd_PCMH_sub2"/>
</dbReference>
<gene>
    <name evidence="5" type="ORF">EW145_g2989</name>
</gene>
<evidence type="ECO:0000256" key="2">
    <source>
        <dbReference type="ARBA" id="ARBA00023002"/>
    </source>
</evidence>